<gene>
    <name evidence="13" type="ORF">BRSU_2152</name>
</gene>
<keyword evidence="7" id="KW-0418">Kinase</keyword>
<accession>A0A0G4K8X6</accession>
<evidence type="ECO:0000256" key="8">
    <source>
        <dbReference type="ARBA" id="ARBA00037387"/>
    </source>
</evidence>
<dbReference type="InterPro" id="IPR051351">
    <property type="entry name" value="Ascorbate-PTS_EIIA_comp"/>
</dbReference>
<dbReference type="GO" id="GO:0016301">
    <property type="term" value="F:kinase activity"/>
    <property type="evidence" value="ECO:0007669"/>
    <property type="project" value="UniProtKB-KW"/>
</dbReference>
<evidence type="ECO:0000256" key="2">
    <source>
        <dbReference type="ARBA" id="ARBA00022448"/>
    </source>
</evidence>
<evidence type="ECO:0000313" key="14">
    <source>
        <dbReference type="Proteomes" id="UP000043763"/>
    </source>
</evidence>
<evidence type="ECO:0000259" key="12">
    <source>
        <dbReference type="PROSITE" id="PS51094"/>
    </source>
</evidence>
<sequence length="144" mass="16492">MLKELIRNKIDIVDNIDNWEDAIKKGAELLIENKCIEPRYVDCIINNIKESGPYIVLGDGMAMSHARPEDGVIKNGITLLKIKNGVDFDENNKVFLLFTLAAENNDQHQGLMEEIADLLNESEKIKRIMYDELTDLEIYDIILQ</sequence>
<keyword evidence="4" id="KW-0597">Phosphoprotein</keyword>
<dbReference type="GO" id="GO:0005737">
    <property type="term" value="C:cytoplasm"/>
    <property type="evidence" value="ECO:0007669"/>
    <property type="project" value="UniProtKB-SubCell"/>
</dbReference>
<keyword evidence="14" id="KW-1185">Reference proteome</keyword>
<feature type="domain" description="PTS EIIA type-2" evidence="12">
    <location>
        <begin position="3"/>
        <end position="144"/>
    </location>
</feature>
<dbReference type="GO" id="GO:0009401">
    <property type="term" value="P:phosphoenolpyruvate-dependent sugar phosphotransferase system"/>
    <property type="evidence" value="ECO:0007669"/>
    <property type="project" value="UniProtKB-KW"/>
</dbReference>
<dbReference type="Gene3D" id="3.40.930.10">
    <property type="entry name" value="Mannitol-specific EII, Chain A"/>
    <property type="match status" value="1"/>
</dbReference>
<evidence type="ECO:0000313" key="13">
    <source>
        <dbReference type="EMBL" id="CRF34645.1"/>
    </source>
</evidence>
<evidence type="ECO:0000256" key="4">
    <source>
        <dbReference type="ARBA" id="ARBA00022553"/>
    </source>
</evidence>
<evidence type="ECO:0000256" key="3">
    <source>
        <dbReference type="ARBA" id="ARBA00022490"/>
    </source>
</evidence>
<keyword evidence="2" id="KW-0813">Transport</keyword>
<evidence type="ECO:0000256" key="7">
    <source>
        <dbReference type="ARBA" id="ARBA00022777"/>
    </source>
</evidence>
<reference evidence="14" key="1">
    <citation type="submission" date="2015-04" db="EMBL/GenBank/DDBJ databases">
        <authorList>
            <person name="Mushtaq Mamoona"/>
        </authorList>
    </citation>
    <scope>NUCLEOTIDE SEQUENCE [LARGE SCALE GENOMIC DNA]</scope>
    <source>
        <strain evidence="14">AN4859/03</strain>
    </source>
</reference>
<dbReference type="RefSeq" id="WP_048595332.1">
    <property type="nucleotide sequence ID" value="NZ_CVLB01000002.1"/>
</dbReference>
<evidence type="ECO:0000256" key="1">
    <source>
        <dbReference type="ARBA" id="ARBA00004496"/>
    </source>
</evidence>
<dbReference type="AlphaFoldDB" id="A0A0G4K8X6"/>
<keyword evidence="11" id="KW-0175">Coiled coil</keyword>
<evidence type="ECO:0000256" key="11">
    <source>
        <dbReference type="SAM" id="Coils"/>
    </source>
</evidence>
<comment type="function">
    <text evidence="8">The phosphoenolpyruvate-dependent sugar phosphotransferase system (sugar PTS), a major carbohydrate active transport system, catalyzes the phosphorylation of incoming sugar substrates concomitantly with their translocation across the cell membrane. The enzyme II UlaABC PTS system is involved in ascorbate transport.</text>
</comment>
<keyword evidence="3" id="KW-0963">Cytoplasm</keyword>
<dbReference type="EMBL" id="CVLB01000002">
    <property type="protein sequence ID" value="CRF34645.1"/>
    <property type="molecule type" value="Genomic_DNA"/>
</dbReference>
<dbReference type="PROSITE" id="PS51094">
    <property type="entry name" value="PTS_EIIA_TYPE_2"/>
    <property type="match status" value="1"/>
</dbReference>
<evidence type="ECO:0000256" key="6">
    <source>
        <dbReference type="ARBA" id="ARBA00022683"/>
    </source>
</evidence>
<keyword evidence="13" id="KW-0762">Sugar transport</keyword>
<organism evidence="13 14">
    <name type="scientific">Brachyspira suanatina</name>
    <dbReference type="NCBI Taxonomy" id="381802"/>
    <lineage>
        <taxon>Bacteria</taxon>
        <taxon>Pseudomonadati</taxon>
        <taxon>Spirochaetota</taxon>
        <taxon>Spirochaetia</taxon>
        <taxon>Brachyspirales</taxon>
        <taxon>Brachyspiraceae</taxon>
        <taxon>Brachyspira</taxon>
    </lineage>
</organism>
<comment type="subcellular location">
    <subcellularLocation>
        <location evidence="1">Cytoplasm</location>
    </subcellularLocation>
</comment>
<dbReference type="InterPro" id="IPR002178">
    <property type="entry name" value="PTS_EIIA_type-2_dom"/>
</dbReference>
<keyword evidence="6" id="KW-0598">Phosphotransferase system</keyword>
<dbReference type="OrthoDB" id="369398at2"/>
<dbReference type="Proteomes" id="UP000043763">
    <property type="component" value="Unassembled WGS sequence"/>
</dbReference>
<dbReference type="Pfam" id="PF00359">
    <property type="entry name" value="PTS_EIIA_2"/>
    <property type="match status" value="1"/>
</dbReference>
<dbReference type="InterPro" id="IPR016152">
    <property type="entry name" value="PTrfase/Anion_transptr"/>
</dbReference>
<protein>
    <recommendedName>
        <fullName evidence="9">Ascorbate-specific PTS system EIIA component</fullName>
    </recommendedName>
    <alternativeName>
        <fullName evidence="10">Ascorbate-specific phosphotransferase enzyme IIA component</fullName>
    </alternativeName>
</protein>
<dbReference type="PANTHER" id="PTHR36203:SF1">
    <property type="entry name" value="ASCORBATE-SPECIFIC PTS SYSTEM EIIA COMPONENT"/>
    <property type="match status" value="1"/>
</dbReference>
<proteinExistence type="predicted"/>
<dbReference type="SUPFAM" id="SSF55804">
    <property type="entry name" value="Phoshotransferase/anion transport protein"/>
    <property type="match status" value="1"/>
</dbReference>
<name>A0A0G4K8X6_9SPIR</name>
<feature type="coiled-coil region" evidence="11">
    <location>
        <begin position="101"/>
        <end position="128"/>
    </location>
</feature>
<keyword evidence="5" id="KW-0808">Transferase</keyword>
<evidence type="ECO:0000256" key="10">
    <source>
        <dbReference type="ARBA" id="ARBA00042072"/>
    </source>
</evidence>
<dbReference type="PANTHER" id="PTHR36203">
    <property type="entry name" value="ASCORBATE-SPECIFIC PTS SYSTEM EIIA COMPONENT"/>
    <property type="match status" value="1"/>
</dbReference>
<evidence type="ECO:0000256" key="9">
    <source>
        <dbReference type="ARBA" id="ARBA00041175"/>
    </source>
</evidence>
<evidence type="ECO:0000256" key="5">
    <source>
        <dbReference type="ARBA" id="ARBA00022679"/>
    </source>
</evidence>